<name>A0AAC9Z249_9FLAO</name>
<evidence type="ECO:0000313" key="2">
    <source>
        <dbReference type="Proteomes" id="UP000243753"/>
    </source>
</evidence>
<evidence type="ECO:0000313" key="1">
    <source>
        <dbReference type="EMBL" id="ATA93223.1"/>
    </source>
</evidence>
<dbReference type="Proteomes" id="UP000243753">
    <property type="component" value="Chromosome"/>
</dbReference>
<dbReference type="Pfam" id="PF20459">
    <property type="entry name" value="DUF6712"/>
    <property type="match status" value="2"/>
</dbReference>
<dbReference type="RefSeq" id="WP_095918415.1">
    <property type="nucleotide sequence ID" value="NZ_CP022389.1"/>
</dbReference>
<sequence length="299" mass="34400">MFENIDEIKAHINVSKQLDFNMLKPYIEIALNDKIFPMVGNEIVTMLETDSRVLKQKESIYFLIKRATANYAVALSIPFLKMHLSNTGANTFSDGKTERSPWWDIRDYGLNAISVGDKALNDAIYHLQESDWKEKLPILSKIQNTLFASPFEFSNIYPIGDSYEVFLKLIPIMEDVWHLYLSKQFSSCTLDNLKSNSEALFLLKKIVAYYTLSDAVLTAGLTFTKSAIVIQWEQLPWQKSQLFEQSDLMNLRNEFINKAKTYTEALLNFLQKNSEDFPCFAQGESSTRKIIAQKSGLYF</sequence>
<reference evidence="2" key="1">
    <citation type="submission" date="2017-06" db="EMBL/GenBank/DDBJ databases">
        <title>Capnocytophaga spp. assemblies.</title>
        <authorList>
            <person name="Gulvik C.A."/>
        </authorList>
    </citation>
    <scope>NUCLEOTIDE SEQUENCE [LARGE SCALE GENOMIC DNA]</scope>
    <source>
        <strain evidence="2">H3936</strain>
    </source>
</reference>
<proteinExistence type="predicted"/>
<protein>
    <submittedName>
        <fullName evidence="1">Uncharacterized protein</fullName>
    </submittedName>
</protein>
<gene>
    <name evidence="1" type="ORF">CGC54_02135</name>
</gene>
<dbReference type="InterPro" id="IPR046558">
    <property type="entry name" value="DUF6712"/>
</dbReference>
<dbReference type="AlphaFoldDB" id="A0AAC9Z249"/>
<organism evidence="1 2">
    <name type="scientific">Capnocytophaga canimorsus</name>
    <dbReference type="NCBI Taxonomy" id="28188"/>
    <lineage>
        <taxon>Bacteria</taxon>
        <taxon>Pseudomonadati</taxon>
        <taxon>Bacteroidota</taxon>
        <taxon>Flavobacteriia</taxon>
        <taxon>Flavobacteriales</taxon>
        <taxon>Flavobacteriaceae</taxon>
        <taxon>Capnocytophaga</taxon>
    </lineage>
</organism>
<dbReference type="EMBL" id="CP022389">
    <property type="protein sequence ID" value="ATA93223.1"/>
    <property type="molecule type" value="Genomic_DNA"/>
</dbReference>
<accession>A0AAC9Z249</accession>